<dbReference type="Pfam" id="PF04463">
    <property type="entry name" value="2-thiour_desulf"/>
    <property type="match status" value="1"/>
</dbReference>
<sequence length="155" mass="16526">MIAISACLMGVPCRYNGTAANCLGLHLLSADHPLMVFCPEVMGGLPTPREPAEIQNGTGADVLSGQAFIINSKGADVTQLYLSGSQKVLAVLKSRDVQAVILKENSPSCGLYHIHDGEFSGRLIEGSGVLTQLLKNHDIQVFNENQIDEISHLNG</sequence>
<dbReference type="InterPro" id="IPR007553">
    <property type="entry name" value="2-thiour_desulf"/>
</dbReference>
<protein>
    <submittedName>
        <fullName evidence="1">DUF523 domain-containing protein</fullName>
    </submittedName>
</protein>
<evidence type="ECO:0000313" key="2">
    <source>
        <dbReference type="Proteomes" id="UP001407405"/>
    </source>
</evidence>
<comment type="caution">
    <text evidence="1">The sequence shown here is derived from an EMBL/GenBank/DDBJ whole genome shotgun (WGS) entry which is preliminary data.</text>
</comment>
<accession>A0ABU9VV12</accession>
<evidence type="ECO:0000313" key="1">
    <source>
        <dbReference type="EMBL" id="MEN1761010.1"/>
    </source>
</evidence>
<dbReference type="PANTHER" id="PTHR30087">
    <property type="entry name" value="INNER MEMBRANE PROTEIN"/>
    <property type="match status" value="1"/>
</dbReference>
<dbReference type="PANTHER" id="PTHR30087:SF1">
    <property type="entry name" value="HYPOTHETICAL CYTOSOLIC PROTEIN"/>
    <property type="match status" value="1"/>
</dbReference>
<dbReference type="Proteomes" id="UP001407405">
    <property type="component" value="Unassembled WGS sequence"/>
</dbReference>
<keyword evidence="2" id="KW-1185">Reference proteome</keyword>
<name>A0ABU9VV12_9CLOT</name>
<dbReference type="RefSeq" id="WP_343186329.1">
    <property type="nucleotide sequence ID" value="NZ_JBCITM010000011.1"/>
</dbReference>
<reference evidence="1 2" key="1">
    <citation type="submission" date="2024-04" db="EMBL/GenBank/DDBJ databases">
        <title>Genome sequencing and metabolic network reconstruction of aminoacids and betaine degradation by Anoxynatronum sibiricum.</title>
        <authorList>
            <person name="Detkova E.N."/>
            <person name="Boltjanskaja Y.V."/>
            <person name="Mardanov A.V."/>
            <person name="Kevbrin V."/>
        </authorList>
    </citation>
    <scope>NUCLEOTIDE SEQUENCE [LARGE SCALE GENOMIC DNA]</scope>
    <source>
        <strain evidence="1 2">Z-7981</strain>
    </source>
</reference>
<dbReference type="EMBL" id="JBCITM010000011">
    <property type="protein sequence ID" value="MEN1761010.1"/>
    <property type="molecule type" value="Genomic_DNA"/>
</dbReference>
<proteinExistence type="predicted"/>
<gene>
    <name evidence="1" type="ORF">AAIG11_11020</name>
</gene>
<organism evidence="1 2">
    <name type="scientific">Anoxynatronum sibiricum</name>
    <dbReference type="NCBI Taxonomy" id="210623"/>
    <lineage>
        <taxon>Bacteria</taxon>
        <taxon>Bacillati</taxon>
        <taxon>Bacillota</taxon>
        <taxon>Clostridia</taxon>
        <taxon>Eubacteriales</taxon>
        <taxon>Clostridiaceae</taxon>
        <taxon>Anoxynatronum</taxon>
    </lineage>
</organism>